<name>A0A8J8NS30_HALGN</name>
<dbReference type="EMBL" id="RRYP01008470">
    <property type="protein sequence ID" value="TNV79754.1"/>
    <property type="molecule type" value="Genomic_DNA"/>
</dbReference>
<accession>A0A8J8NS30</accession>
<dbReference type="Proteomes" id="UP000785679">
    <property type="component" value="Unassembled WGS sequence"/>
</dbReference>
<gene>
    <name evidence="1" type="ORF">FGO68_gene4996</name>
</gene>
<comment type="caution">
    <text evidence="1">The sequence shown here is derived from an EMBL/GenBank/DDBJ whole genome shotgun (WGS) entry which is preliminary data.</text>
</comment>
<organism evidence="1 2">
    <name type="scientific">Halteria grandinella</name>
    <dbReference type="NCBI Taxonomy" id="5974"/>
    <lineage>
        <taxon>Eukaryota</taxon>
        <taxon>Sar</taxon>
        <taxon>Alveolata</taxon>
        <taxon>Ciliophora</taxon>
        <taxon>Intramacronucleata</taxon>
        <taxon>Spirotrichea</taxon>
        <taxon>Stichotrichia</taxon>
        <taxon>Sporadotrichida</taxon>
        <taxon>Halteriidae</taxon>
        <taxon>Halteria</taxon>
    </lineage>
</organism>
<proteinExistence type="predicted"/>
<evidence type="ECO:0000313" key="2">
    <source>
        <dbReference type="Proteomes" id="UP000785679"/>
    </source>
</evidence>
<dbReference type="AlphaFoldDB" id="A0A8J8NS30"/>
<sequence length="154" mass="18044">MNRQVIEDPIIKLDEPRLPNKKESQFPHSSKRVSVPRYSLLMEKVKGDLYWHVNTHQHCKNTQNVPDQNVFQGKLEILAFTSQQQYQTLLYFWVVIVCTNNHPINKLQASVIVSYFCKKYLLTQYVQVLQSSSLFALNLTPVKCQSLKNDEYLI</sequence>
<keyword evidence="2" id="KW-1185">Reference proteome</keyword>
<protein>
    <submittedName>
        <fullName evidence="1">Uncharacterized protein</fullName>
    </submittedName>
</protein>
<evidence type="ECO:0000313" key="1">
    <source>
        <dbReference type="EMBL" id="TNV79754.1"/>
    </source>
</evidence>
<reference evidence="1" key="1">
    <citation type="submission" date="2019-06" db="EMBL/GenBank/DDBJ databases">
        <authorList>
            <person name="Zheng W."/>
        </authorList>
    </citation>
    <scope>NUCLEOTIDE SEQUENCE</scope>
    <source>
        <strain evidence="1">QDHG01</strain>
    </source>
</reference>